<keyword evidence="3" id="KW-1185">Reference proteome</keyword>
<dbReference type="PANTHER" id="PTHR31138:SF1">
    <property type="entry name" value="PDZ DOMAIN-CONTAINING PROTEIN"/>
    <property type="match status" value="1"/>
</dbReference>
<evidence type="ECO:0000313" key="3">
    <source>
        <dbReference type="Proteomes" id="UP000714275"/>
    </source>
</evidence>
<dbReference type="InterPro" id="IPR045967">
    <property type="entry name" value="HAM1-like_N"/>
</dbReference>
<dbReference type="AlphaFoldDB" id="A0A9P7D1U5"/>
<feature type="domain" description="HAM1-like N-terminal" evidence="1">
    <location>
        <begin position="64"/>
        <end position="137"/>
    </location>
</feature>
<dbReference type="EMBL" id="JABBWD010000030">
    <property type="protein sequence ID" value="KAG1775937.1"/>
    <property type="molecule type" value="Genomic_DNA"/>
</dbReference>
<protein>
    <recommendedName>
        <fullName evidence="1">HAM1-like N-terminal domain-containing protein</fullName>
    </recommendedName>
</protein>
<name>A0A9P7D1U5_9AGAM</name>
<comment type="caution">
    <text evidence="2">The sequence shown here is derived from an EMBL/GenBank/DDBJ whole genome shotgun (WGS) entry which is preliminary data.</text>
</comment>
<proteinExistence type="predicted"/>
<sequence length="143" mass="16226">MPAFLDVYLLKNVKPGLVDVQNTAQDTVQYVFERSNVSPIRHVCRKDLRDFQQAITRDADLQPMRRLLHVIKNIPIPRTKYIDREIEFVLENLDISSLSLLPGHVYICNITDVDITAPAMSQSTTTAIGTLTHIQIQAVQLTL</sequence>
<evidence type="ECO:0000259" key="1">
    <source>
        <dbReference type="Pfam" id="PF19343"/>
    </source>
</evidence>
<gene>
    <name evidence="2" type="ORF">EV702DRAFT_1198841</name>
</gene>
<dbReference type="PANTHER" id="PTHR31138">
    <property type="entry name" value="CHROMOSOME 19, WHOLE GENOME SHOTGUN SEQUENCE"/>
    <property type="match status" value="1"/>
</dbReference>
<accession>A0A9P7D1U5</accession>
<evidence type="ECO:0000313" key="2">
    <source>
        <dbReference type="EMBL" id="KAG1775937.1"/>
    </source>
</evidence>
<dbReference type="Pfam" id="PF19343">
    <property type="entry name" value="HAM1_N"/>
    <property type="match status" value="1"/>
</dbReference>
<dbReference type="OrthoDB" id="2688208at2759"/>
<dbReference type="Proteomes" id="UP000714275">
    <property type="component" value="Unassembled WGS sequence"/>
</dbReference>
<organism evidence="2 3">
    <name type="scientific">Suillus placidus</name>
    <dbReference type="NCBI Taxonomy" id="48579"/>
    <lineage>
        <taxon>Eukaryota</taxon>
        <taxon>Fungi</taxon>
        <taxon>Dikarya</taxon>
        <taxon>Basidiomycota</taxon>
        <taxon>Agaricomycotina</taxon>
        <taxon>Agaricomycetes</taxon>
        <taxon>Agaricomycetidae</taxon>
        <taxon>Boletales</taxon>
        <taxon>Suillineae</taxon>
        <taxon>Suillaceae</taxon>
        <taxon>Suillus</taxon>
    </lineage>
</organism>
<reference evidence="2" key="1">
    <citation type="journal article" date="2020" name="New Phytol.">
        <title>Comparative genomics reveals dynamic genome evolution in host specialist ectomycorrhizal fungi.</title>
        <authorList>
            <person name="Lofgren L.A."/>
            <person name="Nguyen N.H."/>
            <person name="Vilgalys R."/>
            <person name="Ruytinx J."/>
            <person name="Liao H.L."/>
            <person name="Branco S."/>
            <person name="Kuo A."/>
            <person name="LaButti K."/>
            <person name="Lipzen A."/>
            <person name="Andreopoulos W."/>
            <person name="Pangilinan J."/>
            <person name="Riley R."/>
            <person name="Hundley H."/>
            <person name="Na H."/>
            <person name="Barry K."/>
            <person name="Grigoriev I.V."/>
            <person name="Stajich J.E."/>
            <person name="Kennedy P.G."/>
        </authorList>
    </citation>
    <scope>NUCLEOTIDE SEQUENCE</scope>
    <source>
        <strain evidence="2">DOB743</strain>
    </source>
</reference>